<feature type="chain" id="PRO_5035473439" evidence="1">
    <location>
        <begin position="20"/>
        <end position="105"/>
    </location>
</feature>
<organism evidence="2 3">
    <name type="scientific">Stachybotrys elegans</name>
    <dbReference type="NCBI Taxonomy" id="80388"/>
    <lineage>
        <taxon>Eukaryota</taxon>
        <taxon>Fungi</taxon>
        <taxon>Dikarya</taxon>
        <taxon>Ascomycota</taxon>
        <taxon>Pezizomycotina</taxon>
        <taxon>Sordariomycetes</taxon>
        <taxon>Hypocreomycetidae</taxon>
        <taxon>Hypocreales</taxon>
        <taxon>Stachybotryaceae</taxon>
        <taxon>Stachybotrys</taxon>
    </lineage>
</organism>
<evidence type="ECO:0000313" key="3">
    <source>
        <dbReference type="Proteomes" id="UP000813444"/>
    </source>
</evidence>
<feature type="signal peptide" evidence="1">
    <location>
        <begin position="1"/>
        <end position="19"/>
    </location>
</feature>
<dbReference type="AlphaFoldDB" id="A0A8K0WU32"/>
<evidence type="ECO:0000256" key="1">
    <source>
        <dbReference type="SAM" id="SignalP"/>
    </source>
</evidence>
<dbReference type="Proteomes" id="UP000813444">
    <property type="component" value="Unassembled WGS sequence"/>
</dbReference>
<protein>
    <submittedName>
        <fullName evidence="2">Uncharacterized protein</fullName>
    </submittedName>
</protein>
<proteinExistence type="predicted"/>
<dbReference type="EMBL" id="JAGPNK010000004">
    <property type="protein sequence ID" value="KAH7322728.1"/>
    <property type="molecule type" value="Genomic_DNA"/>
</dbReference>
<keyword evidence="1" id="KW-0732">Signal</keyword>
<evidence type="ECO:0000313" key="2">
    <source>
        <dbReference type="EMBL" id="KAH7322728.1"/>
    </source>
</evidence>
<accession>A0A8K0WU32</accession>
<gene>
    <name evidence="2" type="ORF">B0I35DRAFT_186584</name>
</gene>
<comment type="caution">
    <text evidence="2">The sequence shown here is derived from an EMBL/GenBank/DDBJ whole genome shotgun (WGS) entry which is preliminary data.</text>
</comment>
<reference evidence="2" key="1">
    <citation type="journal article" date="2021" name="Nat. Commun.">
        <title>Genetic determinants of endophytism in the Arabidopsis root mycobiome.</title>
        <authorList>
            <person name="Mesny F."/>
            <person name="Miyauchi S."/>
            <person name="Thiergart T."/>
            <person name="Pickel B."/>
            <person name="Atanasova L."/>
            <person name="Karlsson M."/>
            <person name="Huettel B."/>
            <person name="Barry K.W."/>
            <person name="Haridas S."/>
            <person name="Chen C."/>
            <person name="Bauer D."/>
            <person name="Andreopoulos W."/>
            <person name="Pangilinan J."/>
            <person name="LaButti K."/>
            <person name="Riley R."/>
            <person name="Lipzen A."/>
            <person name="Clum A."/>
            <person name="Drula E."/>
            <person name="Henrissat B."/>
            <person name="Kohler A."/>
            <person name="Grigoriev I.V."/>
            <person name="Martin F.M."/>
            <person name="Hacquard S."/>
        </authorList>
    </citation>
    <scope>NUCLEOTIDE SEQUENCE</scope>
    <source>
        <strain evidence="2">MPI-CAGE-CH-0235</strain>
    </source>
</reference>
<name>A0A8K0WU32_9HYPO</name>
<sequence length="105" mass="11951">MRFSYFTLALGLGFWAAEASRSRCSLGVLRELEVMWSDLSLTESSITSNNGTDHELLADDVLFRRTMSLPASESREDIAAFMLEKLPGTERNEQSKNLLNIQYLW</sequence>
<keyword evidence="3" id="KW-1185">Reference proteome</keyword>